<dbReference type="Proteomes" id="UP000664658">
    <property type="component" value="Unassembled WGS sequence"/>
</dbReference>
<comment type="similarity">
    <text evidence="1">Belongs to the intimin/invasin family.</text>
</comment>
<feature type="domain" description="Big-1" evidence="2">
    <location>
        <begin position="47"/>
        <end position="138"/>
    </location>
</feature>
<evidence type="ECO:0000256" key="1">
    <source>
        <dbReference type="ARBA" id="ARBA00010116"/>
    </source>
</evidence>
<evidence type="ECO:0000313" key="3">
    <source>
        <dbReference type="EMBL" id="MBO1109556.1"/>
    </source>
</evidence>
<evidence type="ECO:0000259" key="2">
    <source>
        <dbReference type="PROSITE" id="PS51127"/>
    </source>
</evidence>
<reference evidence="3" key="1">
    <citation type="submission" date="2021-03" db="EMBL/GenBank/DDBJ databases">
        <title>Plesiomonas shigelloides zfcc0051, isolated from zebrafish feces.</title>
        <authorList>
            <person name="Vanderhoek Z."/>
            <person name="Gaulke C."/>
        </authorList>
    </citation>
    <scope>NUCLEOTIDE SEQUENCE</scope>
    <source>
        <strain evidence="3">Zfcc0051</strain>
    </source>
</reference>
<dbReference type="FunFam" id="2.60.40.10:FF:000182">
    <property type="entry name" value="Gamma intimin"/>
    <property type="match status" value="1"/>
</dbReference>
<name>A0A8I2B4A6_PLESH</name>
<organism evidence="3 4">
    <name type="scientific">Plesiomonas shigelloides</name>
    <name type="common">Aeromonas shigelloides</name>
    <dbReference type="NCBI Taxonomy" id="703"/>
    <lineage>
        <taxon>Bacteria</taxon>
        <taxon>Pseudomonadati</taxon>
        <taxon>Pseudomonadota</taxon>
        <taxon>Gammaproteobacteria</taxon>
        <taxon>Enterobacterales</taxon>
        <taxon>Enterobacteriaceae</taxon>
        <taxon>Plesiomonas</taxon>
    </lineage>
</organism>
<dbReference type="SMART" id="SM00634">
    <property type="entry name" value="BID_1"/>
    <property type="match status" value="1"/>
</dbReference>
<dbReference type="EMBL" id="JAFNAA010000021">
    <property type="protein sequence ID" value="MBO1109556.1"/>
    <property type="molecule type" value="Genomic_DNA"/>
</dbReference>
<dbReference type="PROSITE" id="PS51127">
    <property type="entry name" value="BIG1"/>
    <property type="match status" value="1"/>
</dbReference>
<dbReference type="Pfam" id="PF02369">
    <property type="entry name" value="Big_1"/>
    <property type="match status" value="1"/>
</dbReference>
<accession>A0A8I2B4A6</accession>
<evidence type="ECO:0000313" key="4">
    <source>
        <dbReference type="Proteomes" id="UP000664658"/>
    </source>
</evidence>
<dbReference type="SUPFAM" id="SSF49373">
    <property type="entry name" value="Invasin/intimin cell-adhesion fragments"/>
    <property type="match status" value="1"/>
</dbReference>
<gene>
    <name evidence="3" type="ORF">J2R62_15325</name>
</gene>
<dbReference type="InterPro" id="IPR008964">
    <property type="entry name" value="Invasin/intimin_cell_adhesion"/>
</dbReference>
<sequence length="148" mass="15434">MEKLIISVWGLYCLMGVFLLFHPSRWAEAIEKPLMSWSARADASILTGSLSIIKNDAEADGVAENQVQVKITTPAGEPLEGVPVIFTASNGAKISPVINPTGKDGASTATLTNTNSGVTTVEASLTNGATAKIDILFSEGGDDKGINN</sequence>
<proteinExistence type="inferred from homology"/>
<protein>
    <submittedName>
        <fullName evidence="3">Ig-like domain-containing protein</fullName>
    </submittedName>
</protein>
<dbReference type="RefSeq" id="WP_207542622.1">
    <property type="nucleotide sequence ID" value="NZ_JAFNAA010000021.1"/>
</dbReference>
<comment type="caution">
    <text evidence="3">The sequence shown here is derived from an EMBL/GenBank/DDBJ whole genome shotgun (WGS) entry which is preliminary data.</text>
</comment>
<dbReference type="AlphaFoldDB" id="A0A8I2B4A6"/>
<dbReference type="InterPro" id="IPR013783">
    <property type="entry name" value="Ig-like_fold"/>
</dbReference>
<dbReference type="InterPro" id="IPR003344">
    <property type="entry name" value="Big_1_dom"/>
</dbReference>
<dbReference type="Gene3D" id="2.60.40.10">
    <property type="entry name" value="Immunoglobulins"/>
    <property type="match status" value="1"/>
</dbReference>